<proteinExistence type="predicted"/>
<evidence type="ECO:0000256" key="1">
    <source>
        <dbReference type="SAM" id="SignalP"/>
    </source>
</evidence>
<keyword evidence="1" id="KW-0732">Signal</keyword>
<reference evidence="2" key="1">
    <citation type="submission" date="2024-06" db="EMBL/GenBank/DDBJ databases">
        <title>Draft Genome Sequence of Deinococcus sonorensis Type Strain KR-87, a Biofilm Producing Representative of the Genus Deinococcus.</title>
        <authorList>
            <person name="Boren L.S."/>
            <person name="Grosso R.A."/>
            <person name="Hugenberg-Cox A.N."/>
            <person name="Hill J.T.E."/>
            <person name="Albert C.M."/>
            <person name="Tuohy J.M."/>
        </authorList>
    </citation>
    <scope>NUCLEOTIDE SEQUENCE</scope>
    <source>
        <strain evidence="2">KR-87</strain>
    </source>
</reference>
<gene>
    <name evidence="2" type="ORF">ABOD76_12095</name>
</gene>
<dbReference type="KEGG" id="dsc:ABOD76_12095"/>
<dbReference type="RefSeq" id="WP_350245108.1">
    <property type="nucleotide sequence ID" value="NZ_CP158299.1"/>
</dbReference>
<accession>A0AAU7UF09</accession>
<evidence type="ECO:0000313" key="2">
    <source>
        <dbReference type="EMBL" id="XBV87011.1"/>
    </source>
</evidence>
<feature type="chain" id="PRO_5043549113" description="DUF3298 domain-containing protein" evidence="1">
    <location>
        <begin position="19"/>
        <end position="196"/>
    </location>
</feature>
<evidence type="ECO:0008006" key="3">
    <source>
        <dbReference type="Google" id="ProtNLM"/>
    </source>
</evidence>
<dbReference type="AlphaFoldDB" id="A0AAU7UF09"/>
<organism evidence="2">
    <name type="scientific">Deinococcus sonorensis KR-87</name>
    <dbReference type="NCBI Taxonomy" id="694439"/>
    <lineage>
        <taxon>Bacteria</taxon>
        <taxon>Thermotogati</taxon>
        <taxon>Deinococcota</taxon>
        <taxon>Deinococci</taxon>
        <taxon>Deinococcales</taxon>
        <taxon>Deinococcaceae</taxon>
        <taxon>Deinococcus</taxon>
    </lineage>
</organism>
<protein>
    <recommendedName>
        <fullName evidence="3">DUF3298 domain-containing protein</fullName>
    </recommendedName>
</protein>
<name>A0AAU7UF09_9DEIO</name>
<feature type="signal peptide" evidence="1">
    <location>
        <begin position="1"/>
        <end position="18"/>
    </location>
</feature>
<dbReference type="EMBL" id="CP158299">
    <property type="protein sequence ID" value="XBV87011.1"/>
    <property type="molecule type" value="Genomic_DNA"/>
</dbReference>
<sequence length="196" mass="22106">MKRTLLAVGLLLCGSALAVNSTTAKPSFADTVWYSNFAAVKANMAKHGYVYDSALPQKGTNDRLFTGVIDNVPVRITMWFNNKDQIVGTSVIFRPPSYPSKQITIYNTYSTFLDSKYGRGKETDTRQWKDEFLDLRDIADGKAELSKGWFFVDSGYLINLQVSTPYVNNKDVYASIEYVSPLYDVEVDRRSKASDF</sequence>